<feature type="region of interest" description="Disordered" evidence="5">
    <location>
        <begin position="468"/>
        <end position="494"/>
    </location>
</feature>
<evidence type="ECO:0000256" key="5">
    <source>
        <dbReference type="SAM" id="MobiDB-lite"/>
    </source>
</evidence>
<feature type="transmembrane region" description="Helical" evidence="6">
    <location>
        <begin position="407"/>
        <end position="432"/>
    </location>
</feature>
<comment type="subcellular location">
    <subcellularLocation>
        <location evidence="4">Cell membrane</location>
    </subcellularLocation>
    <subcellularLocation>
        <location evidence="1">Membrane</location>
        <topology evidence="1">Multi-pass membrane protein</topology>
    </subcellularLocation>
</comment>
<keyword evidence="8" id="KW-1185">Reference proteome</keyword>
<dbReference type="PIRSF" id="PIRSF005690">
    <property type="entry name" value="GerBA"/>
    <property type="match status" value="1"/>
</dbReference>
<organism evidence="7 8">
    <name type="scientific">Litchfieldia luteola</name>
    <dbReference type="NCBI Taxonomy" id="682179"/>
    <lineage>
        <taxon>Bacteria</taxon>
        <taxon>Bacillati</taxon>
        <taxon>Bacillota</taxon>
        <taxon>Bacilli</taxon>
        <taxon>Bacillales</taxon>
        <taxon>Bacillaceae</taxon>
        <taxon>Litchfieldia</taxon>
    </lineage>
</organism>
<proteinExistence type="inferred from homology"/>
<feature type="transmembrane region" description="Helical" evidence="6">
    <location>
        <begin position="284"/>
        <end position="305"/>
    </location>
</feature>
<feature type="transmembrane region" description="Helical" evidence="6">
    <location>
        <begin position="350"/>
        <end position="369"/>
    </location>
</feature>
<keyword evidence="6" id="KW-1133">Transmembrane helix</keyword>
<evidence type="ECO:0000313" key="7">
    <source>
        <dbReference type="EMBL" id="MBE4909892.1"/>
    </source>
</evidence>
<accession>A0ABR9QN09</accession>
<dbReference type="Pfam" id="PF03323">
    <property type="entry name" value="GerA"/>
    <property type="match status" value="1"/>
</dbReference>
<name>A0ABR9QN09_9BACI</name>
<feature type="transmembrane region" description="Helical" evidence="6">
    <location>
        <begin position="375"/>
        <end position="395"/>
    </location>
</feature>
<gene>
    <name evidence="7" type="ORF">IMZ08_17800</name>
</gene>
<dbReference type="EMBL" id="JADCLJ010000024">
    <property type="protein sequence ID" value="MBE4909892.1"/>
    <property type="molecule type" value="Genomic_DNA"/>
</dbReference>
<evidence type="ECO:0000256" key="2">
    <source>
        <dbReference type="ARBA" id="ARBA00005278"/>
    </source>
</evidence>
<dbReference type="InterPro" id="IPR050768">
    <property type="entry name" value="UPF0353/GerABKA_families"/>
</dbReference>
<comment type="similarity">
    <text evidence="2 4">Belongs to the GerABKA family.</text>
</comment>
<dbReference type="InterPro" id="IPR004995">
    <property type="entry name" value="Spore_Ger"/>
</dbReference>
<evidence type="ECO:0000256" key="1">
    <source>
        <dbReference type="ARBA" id="ARBA00004141"/>
    </source>
</evidence>
<comment type="caution">
    <text evidence="7">The sequence shown here is derived from an EMBL/GenBank/DDBJ whole genome shotgun (WGS) entry which is preliminary data.</text>
</comment>
<dbReference type="Proteomes" id="UP001516662">
    <property type="component" value="Unassembled WGS sequence"/>
</dbReference>
<evidence type="ECO:0000256" key="4">
    <source>
        <dbReference type="PIRNR" id="PIRNR005690"/>
    </source>
</evidence>
<evidence type="ECO:0000256" key="3">
    <source>
        <dbReference type="ARBA" id="ARBA00023136"/>
    </source>
</evidence>
<evidence type="ECO:0000313" key="8">
    <source>
        <dbReference type="Proteomes" id="UP001516662"/>
    </source>
</evidence>
<dbReference type="PANTHER" id="PTHR22550">
    <property type="entry name" value="SPORE GERMINATION PROTEIN"/>
    <property type="match status" value="1"/>
</dbReference>
<keyword evidence="6" id="KW-0812">Transmembrane</keyword>
<evidence type="ECO:0000256" key="6">
    <source>
        <dbReference type="SAM" id="Phobius"/>
    </source>
</evidence>
<protein>
    <submittedName>
        <fullName evidence="7">Spore germination protein</fullName>
    </submittedName>
</protein>
<reference evidence="7 8" key="1">
    <citation type="submission" date="2020-10" db="EMBL/GenBank/DDBJ databases">
        <title>Bacillus sp. HD4P25, an endophyte from a halophyte.</title>
        <authorList>
            <person name="Sun J.-Q."/>
        </authorList>
    </citation>
    <scope>NUCLEOTIDE SEQUENCE [LARGE SCALE GENOMIC DNA]</scope>
    <source>
        <strain evidence="7 8">YIM 93174</strain>
    </source>
</reference>
<keyword evidence="3 4" id="KW-0472">Membrane</keyword>
<feature type="compositionally biased region" description="Basic residues" evidence="5">
    <location>
        <begin position="472"/>
        <end position="487"/>
    </location>
</feature>
<sequence>MNDTKLTDHIPSDNHNTWYQNLAKSNDYVDYHTSLDSSQPFWISYYRTLIKSEILHRDVLPYLDANLPLNQLVASIPIQDIVLTEDDQEIIDKILTGHVAIRKQKQDKPCLLVNIPETEFRTVGPPLKEPSVLGPQVGFIEELDTNVNLIRKRLPVQELLVKEVNVGAFTKTKVAVLYMENIANSEFVNDILYRISNIEYDQILDSSYIAAMIDDNSNSLFPQSIVTERCDRVVGGLTEGKVSIVVDGSPDVIILPITLLESFISIEDYSYPWMVSSFFRLLRFFAFFFSILLSPMYVAVLTYHYELIPSELFSALASSRITVPFSPFIEALMLELLIESIREAGMHLPFKVAQTLGIIGGIVIGQAIVEAGLTSNILLIIVSLGTVANFVTPIYKTGNSVRLIKFPLLFLAQLLGVLGVFIGFLFTLIHVVRLSSAGNPFSGLYPFRKTNIQDMWIRLPFSKQKENPTLLKPKKKNKTTRRVSKNKRTTDFDE</sequence>
<dbReference type="PANTHER" id="PTHR22550:SF5">
    <property type="entry name" value="LEUCINE ZIPPER PROTEIN 4"/>
    <property type="match status" value="1"/>
</dbReference>